<proteinExistence type="predicted"/>
<reference evidence="2 3" key="1">
    <citation type="submission" date="2015-01" db="EMBL/GenBank/DDBJ databases">
        <title>Enhanced salinomycin production by adjusting the supply of polyketide extender units in Streptomyce albus DSM 41398.</title>
        <authorList>
            <person name="Lu C."/>
        </authorList>
    </citation>
    <scope>NUCLEOTIDE SEQUENCE [LARGE SCALE GENOMIC DNA]</scope>
    <source>
        <strain evidence="3">ATCC 21838 / DSM 41398 / FERM P-419 / JCM 4703 / NBRC 107858</strain>
    </source>
</reference>
<evidence type="ECO:0000313" key="3">
    <source>
        <dbReference type="Proteomes" id="UP000031523"/>
    </source>
</evidence>
<evidence type="ECO:0000256" key="1">
    <source>
        <dbReference type="SAM" id="MobiDB-lite"/>
    </source>
</evidence>
<protein>
    <submittedName>
        <fullName evidence="2">Uncharacterized protein</fullName>
    </submittedName>
</protein>
<dbReference type="Proteomes" id="UP000031523">
    <property type="component" value="Chromosome"/>
</dbReference>
<accession>A0A0B5EPH3</accession>
<sequence length="48" mass="5023">MFVSLRRAMPGHGPSPPQRSGVRGACPARSAASHSAARVCGVRGFCER</sequence>
<dbReference type="AlphaFoldDB" id="A0A0B5EPH3"/>
<dbReference type="KEGG" id="sals:SLNWT_0799"/>
<feature type="region of interest" description="Disordered" evidence="1">
    <location>
        <begin position="1"/>
        <end position="27"/>
    </location>
</feature>
<gene>
    <name evidence="2" type="ORF">SLNWT_0799</name>
</gene>
<evidence type="ECO:0000313" key="2">
    <source>
        <dbReference type="EMBL" id="AJE81175.1"/>
    </source>
</evidence>
<organism evidence="2 3">
    <name type="scientific">Streptomyces albus (strain ATCC 21838 / DSM 41398 / FERM P-419 / JCM 4703 / NBRC 107858)</name>
    <dbReference type="NCBI Taxonomy" id="1081613"/>
    <lineage>
        <taxon>Bacteria</taxon>
        <taxon>Bacillati</taxon>
        <taxon>Actinomycetota</taxon>
        <taxon>Actinomycetes</taxon>
        <taxon>Kitasatosporales</taxon>
        <taxon>Streptomycetaceae</taxon>
        <taxon>Streptomyces</taxon>
    </lineage>
</organism>
<dbReference type="EMBL" id="CP010519">
    <property type="protein sequence ID" value="AJE81175.1"/>
    <property type="molecule type" value="Genomic_DNA"/>
</dbReference>
<keyword evidence="3" id="KW-1185">Reference proteome</keyword>
<name>A0A0B5EPH3_STRA4</name>